<dbReference type="AlphaFoldDB" id="A0A414JBR0"/>
<dbReference type="RefSeq" id="WP_118048835.1">
    <property type="nucleotide sequence ID" value="NZ_CABJFK010000001.1"/>
</dbReference>
<organism evidence="3 4">
    <name type="scientific">Blautia obeum</name>
    <dbReference type="NCBI Taxonomy" id="40520"/>
    <lineage>
        <taxon>Bacteria</taxon>
        <taxon>Bacillati</taxon>
        <taxon>Bacillota</taxon>
        <taxon>Clostridia</taxon>
        <taxon>Lachnospirales</taxon>
        <taxon>Lachnospiraceae</taxon>
        <taxon>Blautia</taxon>
    </lineage>
</organism>
<sequence length="235" mass="27152">MSSDAKTTLDPTENESVGDKLGYEKDSKERLPWEHYLSQYRDADPKEIATRLGISYNEAEKYFALKFLGTVYQISWPDFEVSHEEDDMGFYPLETMVYARTLTIRFLLNGACAQGTGKFKTYREMPWGEVYLRQFDGRCIKRLAFSYGNRIKDFQTIMEHMHCIPVKHGDIAYQLEIFPGYLVQMILWEGDEEFPPSSQILFSDNFPISFQAEDMAVMGDVIIGSLKSYAKVVIC</sequence>
<comment type="caution">
    <text evidence="3">The sequence shown here is derived from an EMBL/GenBank/DDBJ whole genome shotgun (WGS) entry which is preliminary data.</text>
</comment>
<evidence type="ECO:0000313" key="4">
    <source>
        <dbReference type="Proteomes" id="UP000283745"/>
    </source>
</evidence>
<evidence type="ECO:0000313" key="3">
    <source>
        <dbReference type="EMBL" id="RHE41988.1"/>
    </source>
</evidence>
<gene>
    <name evidence="3" type="ORF">DW740_01405</name>
</gene>
<dbReference type="Pfam" id="PF12654">
    <property type="entry name" value="DUF3786"/>
    <property type="match status" value="1"/>
</dbReference>
<evidence type="ECO:0000259" key="2">
    <source>
        <dbReference type="Pfam" id="PF12654"/>
    </source>
</evidence>
<dbReference type="EMBL" id="QSKF01000001">
    <property type="protein sequence ID" value="RHE41988.1"/>
    <property type="molecule type" value="Genomic_DNA"/>
</dbReference>
<name>A0A414JBR0_9FIRM</name>
<feature type="region of interest" description="Disordered" evidence="1">
    <location>
        <begin position="1"/>
        <end position="23"/>
    </location>
</feature>
<feature type="domain" description="DUF3786" evidence="2">
    <location>
        <begin position="44"/>
        <end position="223"/>
    </location>
</feature>
<dbReference type="InterPro" id="IPR024264">
    <property type="entry name" value="DUF3786"/>
</dbReference>
<accession>A0A414JBR0</accession>
<reference evidence="3 4" key="1">
    <citation type="submission" date="2018-08" db="EMBL/GenBank/DDBJ databases">
        <title>A genome reference for cultivated species of the human gut microbiota.</title>
        <authorList>
            <person name="Zou Y."/>
            <person name="Xue W."/>
            <person name="Luo G."/>
        </authorList>
    </citation>
    <scope>NUCLEOTIDE SEQUENCE [LARGE SCALE GENOMIC DNA]</scope>
    <source>
        <strain evidence="3 4">AM28-23</strain>
    </source>
</reference>
<feature type="compositionally biased region" description="Polar residues" evidence="1">
    <location>
        <begin position="1"/>
        <end position="15"/>
    </location>
</feature>
<evidence type="ECO:0000256" key="1">
    <source>
        <dbReference type="SAM" id="MobiDB-lite"/>
    </source>
</evidence>
<protein>
    <submittedName>
        <fullName evidence="3">DUF3786 domain-containing protein</fullName>
    </submittedName>
</protein>
<dbReference type="Proteomes" id="UP000283745">
    <property type="component" value="Unassembled WGS sequence"/>
</dbReference>
<proteinExistence type="predicted"/>